<sequence length="85" mass="9726">MLWHRGAVNTVSFSSDNETIATASVDGTARRWWTDADRLWTEMREVVSGCLPPEFRERYLGESPAAAERAYRDGEQVRGRPRPGW</sequence>
<dbReference type="InterPro" id="IPR001680">
    <property type="entry name" value="WD40_rpt"/>
</dbReference>
<keyword evidence="3" id="KW-1185">Reference proteome</keyword>
<reference evidence="2" key="1">
    <citation type="submission" date="2021-01" db="EMBL/GenBank/DDBJ databases">
        <title>Whole genome shotgun sequence of Actinoplanes rishiriensis NBRC 108556.</title>
        <authorList>
            <person name="Komaki H."/>
            <person name="Tamura T."/>
        </authorList>
    </citation>
    <scope>NUCLEOTIDE SEQUENCE</scope>
    <source>
        <strain evidence="2">NBRC 108556</strain>
    </source>
</reference>
<gene>
    <name evidence="2" type="ORF">Ari01nite_49810</name>
</gene>
<dbReference type="PROSITE" id="PS50294">
    <property type="entry name" value="WD_REPEATS_REGION"/>
    <property type="match status" value="1"/>
</dbReference>
<evidence type="ECO:0000313" key="2">
    <source>
        <dbReference type="EMBL" id="GIE97516.1"/>
    </source>
</evidence>
<evidence type="ECO:0000256" key="1">
    <source>
        <dbReference type="PROSITE-ProRule" id="PRU00221"/>
    </source>
</evidence>
<dbReference type="Pfam" id="PF00400">
    <property type="entry name" value="WD40"/>
    <property type="match status" value="1"/>
</dbReference>
<dbReference type="AlphaFoldDB" id="A0A919JYE2"/>
<dbReference type="InterPro" id="IPR036322">
    <property type="entry name" value="WD40_repeat_dom_sf"/>
</dbReference>
<dbReference type="EMBL" id="BOMV01000057">
    <property type="protein sequence ID" value="GIE97516.1"/>
    <property type="molecule type" value="Genomic_DNA"/>
</dbReference>
<feature type="repeat" description="WD" evidence="1">
    <location>
        <begin position="1"/>
        <end position="32"/>
    </location>
</feature>
<name>A0A919JYE2_9ACTN</name>
<comment type="caution">
    <text evidence="2">The sequence shown here is derived from an EMBL/GenBank/DDBJ whole genome shotgun (WGS) entry which is preliminary data.</text>
</comment>
<keyword evidence="1" id="KW-0853">WD repeat</keyword>
<protein>
    <submittedName>
        <fullName evidence="2">Uncharacterized protein</fullName>
    </submittedName>
</protein>
<dbReference type="InterPro" id="IPR015943">
    <property type="entry name" value="WD40/YVTN_repeat-like_dom_sf"/>
</dbReference>
<dbReference type="Proteomes" id="UP000636960">
    <property type="component" value="Unassembled WGS sequence"/>
</dbReference>
<organism evidence="2 3">
    <name type="scientific">Paractinoplanes rishiriensis</name>
    <dbReference type="NCBI Taxonomy" id="1050105"/>
    <lineage>
        <taxon>Bacteria</taxon>
        <taxon>Bacillati</taxon>
        <taxon>Actinomycetota</taxon>
        <taxon>Actinomycetes</taxon>
        <taxon>Micromonosporales</taxon>
        <taxon>Micromonosporaceae</taxon>
        <taxon>Paractinoplanes</taxon>
    </lineage>
</organism>
<proteinExistence type="predicted"/>
<dbReference type="Gene3D" id="2.130.10.10">
    <property type="entry name" value="YVTN repeat-like/Quinoprotein amine dehydrogenase"/>
    <property type="match status" value="1"/>
</dbReference>
<evidence type="ECO:0000313" key="3">
    <source>
        <dbReference type="Proteomes" id="UP000636960"/>
    </source>
</evidence>
<dbReference type="SUPFAM" id="SSF50978">
    <property type="entry name" value="WD40 repeat-like"/>
    <property type="match status" value="1"/>
</dbReference>
<dbReference type="PROSITE" id="PS50082">
    <property type="entry name" value="WD_REPEATS_2"/>
    <property type="match status" value="1"/>
</dbReference>
<accession>A0A919JYE2</accession>